<feature type="compositionally biased region" description="Basic and acidic residues" evidence="2">
    <location>
        <begin position="140"/>
        <end position="156"/>
    </location>
</feature>
<feature type="compositionally biased region" description="Basic and acidic residues" evidence="2">
    <location>
        <begin position="17"/>
        <end position="31"/>
    </location>
</feature>
<dbReference type="SMART" id="SM00443">
    <property type="entry name" value="G_patch"/>
    <property type="match status" value="1"/>
</dbReference>
<dbReference type="AlphaFoldDB" id="A0AAW1PDF2"/>
<dbReference type="PROSITE" id="PS00028">
    <property type="entry name" value="ZINC_FINGER_C2H2_1"/>
    <property type="match status" value="1"/>
</dbReference>
<keyword evidence="1" id="KW-0862">Zinc</keyword>
<feature type="region of interest" description="Disordered" evidence="2">
    <location>
        <begin position="1"/>
        <end position="34"/>
    </location>
</feature>
<feature type="region of interest" description="Disordered" evidence="2">
    <location>
        <begin position="134"/>
        <end position="156"/>
    </location>
</feature>
<feature type="region of interest" description="Disordered" evidence="2">
    <location>
        <begin position="187"/>
        <end position="340"/>
    </location>
</feature>
<reference evidence="5 6" key="1">
    <citation type="journal article" date="2024" name="Nat. Commun.">
        <title>Phylogenomics reveals the evolutionary origins of lichenization in chlorophyte algae.</title>
        <authorList>
            <person name="Puginier C."/>
            <person name="Libourel C."/>
            <person name="Otte J."/>
            <person name="Skaloud P."/>
            <person name="Haon M."/>
            <person name="Grisel S."/>
            <person name="Petersen M."/>
            <person name="Berrin J.G."/>
            <person name="Delaux P.M."/>
            <person name="Dal Grande F."/>
            <person name="Keller J."/>
        </authorList>
    </citation>
    <scope>NUCLEOTIDE SEQUENCE [LARGE SCALE GENOMIC DNA]</scope>
    <source>
        <strain evidence="5 6">SAG 2043</strain>
    </source>
</reference>
<accession>A0AAW1PDF2</accession>
<dbReference type="Pfam" id="PF01585">
    <property type="entry name" value="G-patch"/>
    <property type="match status" value="1"/>
</dbReference>
<evidence type="ECO:0000313" key="5">
    <source>
        <dbReference type="EMBL" id="KAK9806345.1"/>
    </source>
</evidence>
<feature type="compositionally biased region" description="Low complexity" evidence="2">
    <location>
        <begin position="301"/>
        <end position="318"/>
    </location>
</feature>
<dbReference type="GO" id="GO:0008270">
    <property type="term" value="F:zinc ion binding"/>
    <property type="evidence" value="ECO:0007669"/>
    <property type="project" value="UniProtKB-KW"/>
</dbReference>
<evidence type="ECO:0000259" key="3">
    <source>
        <dbReference type="PROSITE" id="PS50157"/>
    </source>
</evidence>
<dbReference type="PANTHER" id="PTHR47251">
    <property type="entry name" value="FINGER DOMAIN PROTEIN, PUTATIVE (AFU_ORTHOLOGUE AFUA_3G04180)-RELATED"/>
    <property type="match status" value="1"/>
</dbReference>
<evidence type="ECO:0000256" key="1">
    <source>
        <dbReference type="PROSITE-ProRule" id="PRU00042"/>
    </source>
</evidence>
<dbReference type="PROSITE" id="PS50174">
    <property type="entry name" value="G_PATCH"/>
    <property type="match status" value="1"/>
</dbReference>
<evidence type="ECO:0000256" key="2">
    <source>
        <dbReference type="SAM" id="MobiDB-lite"/>
    </source>
</evidence>
<feature type="domain" description="C2H2-type" evidence="3">
    <location>
        <begin position="166"/>
        <end position="195"/>
    </location>
</feature>
<name>A0AAW1PDF2_9CHLO</name>
<evidence type="ECO:0000259" key="4">
    <source>
        <dbReference type="PROSITE" id="PS50174"/>
    </source>
</evidence>
<evidence type="ECO:0008006" key="7">
    <source>
        <dbReference type="Google" id="ProtNLM"/>
    </source>
</evidence>
<dbReference type="InterPro" id="IPR013087">
    <property type="entry name" value="Znf_C2H2_type"/>
</dbReference>
<dbReference type="Proteomes" id="UP001489004">
    <property type="component" value="Unassembled WGS sequence"/>
</dbReference>
<keyword evidence="1" id="KW-0863">Zinc-finger</keyword>
<dbReference type="EMBL" id="JALJOR010000014">
    <property type="protein sequence ID" value="KAK9806345.1"/>
    <property type="molecule type" value="Genomic_DNA"/>
</dbReference>
<keyword evidence="6" id="KW-1185">Reference proteome</keyword>
<dbReference type="PANTHER" id="PTHR47251:SF1">
    <property type="entry name" value="FINGER DOMAIN PROTEIN, PUTATIVE (AFU_ORTHOLOGUE AFUA_3G04180)-RELATED"/>
    <property type="match status" value="1"/>
</dbReference>
<feature type="compositionally biased region" description="Pro residues" evidence="2">
    <location>
        <begin position="240"/>
        <end position="268"/>
    </location>
</feature>
<keyword evidence="1" id="KW-0479">Metal-binding</keyword>
<comment type="caution">
    <text evidence="5">The sequence shown here is derived from an EMBL/GenBank/DDBJ whole genome shotgun (WGS) entry which is preliminary data.</text>
</comment>
<dbReference type="InterPro" id="IPR000467">
    <property type="entry name" value="G_patch_dom"/>
</dbReference>
<proteinExistence type="predicted"/>
<organism evidence="5 6">
    <name type="scientific">[Myrmecia] bisecta</name>
    <dbReference type="NCBI Taxonomy" id="41462"/>
    <lineage>
        <taxon>Eukaryota</taxon>
        <taxon>Viridiplantae</taxon>
        <taxon>Chlorophyta</taxon>
        <taxon>core chlorophytes</taxon>
        <taxon>Trebouxiophyceae</taxon>
        <taxon>Trebouxiales</taxon>
        <taxon>Trebouxiaceae</taxon>
        <taxon>Myrmecia</taxon>
    </lineage>
</organism>
<dbReference type="GO" id="GO:0003676">
    <property type="term" value="F:nucleic acid binding"/>
    <property type="evidence" value="ECO:0007669"/>
    <property type="project" value="InterPro"/>
</dbReference>
<protein>
    <recommendedName>
        <fullName evidence="7">G-patch domain-containing protein</fullName>
    </recommendedName>
</protein>
<sequence length="419" mass="45281">MADQGYEVYDPRLQAGRGEEFSASRLREKEQQGWFEDDDFRMPMSHRVEDSLDDSSFQRSADTALDESNVGYQMLQRMGWNAGKGLGRKEDGIVEPVKGGVEAGIRLGLGKAEEDTWFTAAENVQRKRLEVEVQADEDEERTRRREIQTERDQKISAEVSEAKRKFYCETCHKQYSSAMEMETHLSSYDHHHKKRLKEMQAMTSERTRKERGKKERRRAEKEAAKLQAQIQRAHQASGLPPGPPADAPPPPPSPPADEPPPPPPPPEQPAHSHSYKADPDGAFGGWSEAAPPNAPAGDGEAAPLPTAAVPTVPAATSADEAYDPFEQAPESKSHIAAASNHSMQTAISTKTAAAGATFYPAGSGFGTSSGAAATSFGKPAAKAPALSFGGARLGGLKAKGSKLKPVAAAFQMDSDDDES</sequence>
<gene>
    <name evidence="5" type="ORF">WJX72_010872</name>
</gene>
<dbReference type="PROSITE" id="PS50157">
    <property type="entry name" value="ZINC_FINGER_C2H2_2"/>
    <property type="match status" value="1"/>
</dbReference>
<evidence type="ECO:0000313" key="6">
    <source>
        <dbReference type="Proteomes" id="UP001489004"/>
    </source>
</evidence>
<feature type="domain" description="G-patch" evidence="4">
    <location>
        <begin position="67"/>
        <end position="114"/>
    </location>
</feature>